<sequence length="436" mass="47473">MPSSTLDSNSIVRKDVPSEGSWSPLGLIGFRLLFAIGGSVLVVFVYGNFVALNALIMPIGAGFAQVGSALMRGRGVAMDATNSGDRLGDWCALVGCLVIAIVAAGVWSVLDRKRDNYRSLGRALFEVARIGLAVELLAYGIAKLIPIQMGYMTQPAHQLTLVGDLGLKDTLWTFMGASDVYSIASGLAEFTAGILLLWRRTWLAGGILAMLAMAQVFLLNLCYDVPVKLLSGTLLATAIAITFPYWSNMLRVLTNSTPLPPRRLWPAPGRRSFRRAASYLGLFVVVAHSALFGVVAVIGINNMHTPRSALDGEWQATSFTVDGAPATMTGRDPNPWANVAITDRTDYTTFVSQAPSGATTVWALDLQEGKLLIRQRLSDFPTEIRYRWDADKTLILSGVLDKHQIEGHFQRREMERSKSGFRLVQPARDPELPTTS</sequence>
<accession>A0ABT3CFC0</accession>
<feature type="transmembrane region" description="Helical" evidence="2">
    <location>
        <begin position="130"/>
        <end position="151"/>
    </location>
</feature>
<feature type="transmembrane region" description="Helical" evidence="2">
    <location>
        <begin position="227"/>
        <end position="246"/>
    </location>
</feature>
<comment type="caution">
    <text evidence="3">The sequence shown here is derived from an EMBL/GenBank/DDBJ whole genome shotgun (WGS) entry which is preliminary data.</text>
</comment>
<keyword evidence="2" id="KW-1133">Transmembrane helix</keyword>
<evidence type="ECO:0000256" key="2">
    <source>
        <dbReference type="SAM" id="Phobius"/>
    </source>
</evidence>
<dbReference type="EMBL" id="JACKTY010000031">
    <property type="protein sequence ID" value="MCV7228087.1"/>
    <property type="molecule type" value="Genomic_DNA"/>
</dbReference>
<evidence type="ECO:0000256" key="1">
    <source>
        <dbReference type="SAM" id="MobiDB-lite"/>
    </source>
</evidence>
<feature type="transmembrane region" description="Helical" evidence="2">
    <location>
        <begin position="52"/>
        <end position="70"/>
    </location>
</feature>
<organism evidence="3 4">
    <name type="scientific">Mycolicibacterium komossense</name>
    <dbReference type="NCBI Taxonomy" id="1779"/>
    <lineage>
        <taxon>Bacteria</taxon>
        <taxon>Bacillati</taxon>
        <taxon>Actinomycetota</taxon>
        <taxon>Actinomycetes</taxon>
        <taxon>Mycobacteriales</taxon>
        <taxon>Mycobacteriaceae</taxon>
        <taxon>Mycolicibacterium</taxon>
    </lineage>
</organism>
<protein>
    <recommendedName>
        <fullName evidence="5">DoxX family protein</fullName>
    </recommendedName>
</protein>
<gene>
    <name evidence="3" type="ORF">H7J73_18910</name>
</gene>
<evidence type="ECO:0000313" key="3">
    <source>
        <dbReference type="EMBL" id="MCV7228087.1"/>
    </source>
</evidence>
<feature type="transmembrane region" description="Helical" evidence="2">
    <location>
        <begin position="202"/>
        <end position="221"/>
    </location>
</feature>
<feature type="transmembrane region" description="Helical" evidence="2">
    <location>
        <begin position="279"/>
        <end position="300"/>
    </location>
</feature>
<proteinExistence type="predicted"/>
<reference evidence="3 4" key="1">
    <citation type="journal article" date="2022" name="BMC Genomics">
        <title>Comparative genome analysis of mycobacteria focusing on tRNA and non-coding RNA.</title>
        <authorList>
            <person name="Behra P.R.K."/>
            <person name="Pettersson B.M.F."/>
            <person name="Ramesh M."/>
            <person name="Das S."/>
            <person name="Dasgupta S."/>
            <person name="Kirsebom L.A."/>
        </authorList>
    </citation>
    <scope>NUCLEOTIDE SEQUENCE [LARGE SCALE GENOMIC DNA]</scope>
    <source>
        <strain evidence="3 4">DSM 44078</strain>
    </source>
</reference>
<evidence type="ECO:0008006" key="5">
    <source>
        <dbReference type="Google" id="ProtNLM"/>
    </source>
</evidence>
<keyword evidence="2" id="KW-0472">Membrane</keyword>
<feature type="transmembrane region" description="Helical" evidence="2">
    <location>
        <begin position="171"/>
        <end position="195"/>
    </location>
</feature>
<feature type="region of interest" description="Disordered" evidence="1">
    <location>
        <begin position="416"/>
        <end position="436"/>
    </location>
</feature>
<keyword evidence="4" id="KW-1185">Reference proteome</keyword>
<feature type="transmembrane region" description="Helical" evidence="2">
    <location>
        <begin position="90"/>
        <end position="110"/>
    </location>
</feature>
<evidence type="ECO:0000313" key="4">
    <source>
        <dbReference type="Proteomes" id="UP001526201"/>
    </source>
</evidence>
<keyword evidence="2" id="KW-0812">Transmembrane</keyword>
<feature type="transmembrane region" description="Helical" evidence="2">
    <location>
        <begin position="25"/>
        <end position="45"/>
    </location>
</feature>
<dbReference type="RefSeq" id="WP_264069142.1">
    <property type="nucleotide sequence ID" value="NZ_JACKTY010000031.1"/>
</dbReference>
<name>A0ABT3CFC0_9MYCO</name>
<dbReference type="Proteomes" id="UP001526201">
    <property type="component" value="Unassembled WGS sequence"/>
</dbReference>